<keyword evidence="3" id="KW-1185">Reference proteome</keyword>
<dbReference type="Proteomes" id="UP000729402">
    <property type="component" value="Unassembled WGS sequence"/>
</dbReference>
<protein>
    <submittedName>
        <fullName evidence="2">Uncharacterized protein</fullName>
    </submittedName>
</protein>
<feature type="region of interest" description="Disordered" evidence="1">
    <location>
        <begin position="1"/>
        <end position="37"/>
    </location>
</feature>
<comment type="caution">
    <text evidence="2">The sequence shown here is derived from an EMBL/GenBank/DDBJ whole genome shotgun (WGS) entry which is preliminary data.</text>
</comment>
<organism evidence="2 3">
    <name type="scientific">Zizania palustris</name>
    <name type="common">Northern wild rice</name>
    <dbReference type="NCBI Taxonomy" id="103762"/>
    <lineage>
        <taxon>Eukaryota</taxon>
        <taxon>Viridiplantae</taxon>
        <taxon>Streptophyta</taxon>
        <taxon>Embryophyta</taxon>
        <taxon>Tracheophyta</taxon>
        <taxon>Spermatophyta</taxon>
        <taxon>Magnoliopsida</taxon>
        <taxon>Liliopsida</taxon>
        <taxon>Poales</taxon>
        <taxon>Poaceae</taxon>
        <taxon>BOP clade</taxon>
        <taxon>Oryzoideae</taxon>
        <taxon>Oryzeae</taxon>
        <taxon>Zizaniinae</taxon>
        <taxon>Zizania</taxon>
    </lineage>
</organism>
<proteinExistence type="predicted"/>
<sequence length="82" mass="9185">MRLRHSAAEDPMASLTAHTGLRCSASRDPKGRPTAQPRCIAIPTSKLGSAHPTCWLRKAWALLFGQRERRCATEEQLHIHNK</sequence>
<dbReference type="AlphaFoldDB" id="A0A8J5VNT8"/>
<name>A0A8J5VNT8_ZIZPA</name>
<accession>A0A8J5VNT8</accession>
<evidence type="ECO:0000256" key="1">
    <source>
        <dbReference type="SAM" id="MobiDB-lite"/>
    </source>
</evidence>
<dbReference type="EMBL" id="JAAALK010000285">
    <property type="protein sequence ID" value="KAG8065311.1"/>
    <property type="molecule type" value="Genomic_DNA"/>
</dbReference>
<reference evidence="2" key="1">
    <citation type="journal article" date="2021" name="bioRxiv">
        <title>Whole Genome Assembly and Annotation of Northern Wild Rice, Zizania palustris L., Supports a Whole Genome Duplication in the Zizania Genus.</title>
        <authorList>
            <person name="Haas M."/>
            <person name="Kono T."/>
            <person name="Macchietto M."/>
            <person name="Millas R."/>
            <person name="McGilp L."/>
            <person name="Shao M."/>
            <person name="Duquette J."/>
            <person name="Hirsch C.N."/>
            <person name="Kimball J."/>
        </authorList>
    </citation>
    <scope>NUCLEOTIDE SEQUENCE</scope>
    <source>
        <tissue evidence="2">Fresh leaf tissue</tissue>
    </source>
</reference>
<evidence type="ECO:0000313" key="3">
    <source>
        <dbReference type="Proteomes" id="UP000729402"/>
    </source>
</evidence>
<gene>
    <name evidence="2" type="ORF">GUJ93_ZPchr0004g39563</name>
</gene>
<evidence type="ECO:0000313" key="2">
    <source>
        <dbReference type="EMBL" id="KAG8065311.1"/>
    </source>
</evidence>
<reference evidence="2" key="2">
    <citation type="submission" date="2021-02" db="EMBL/GenBank/DDBJ databases">
        <authorList>
            <person name="Kimball J.A."/>
            <person name="Haas M.W."/>
            <person name="Macchietto M."/>
            <person name="Kono T."/>
            <person name="Duquette J."/>
            <person name="Shao M."/>
        </authorList>
    </citation>
    <scope>NUCLEOTIDE SEQUENCE</scope>
    <source>
        <tissue evidence="2">Fresh leaf tissue</tissue>
    </source>
</reference>